<comment type="caution">
    <text evidence="2">The sequence shown here is derived from an EMBL/GenBank/DDBJ whole genome shotgun (WGS) entry which is preliminary data.</text>
</comment>
<organism evidence="2 3">
    <name type="scientific">Flavilitoribacter nigricans (strain ATCC 23147 / DSM 23189 / NBRC 102662 / NCIMB 1420 / SS-2)</name>
    <name type="common">Lewinella nigricans</name>
    <dbReference type="NCBI Taxonomy" id="1122177"/>
    <lineage>
        <taxon>Bacteria</taxon>
        <taxon>Pseudomonadati</taxon>
        <taxon>Bacteroidota</taxon>
        <taxon>Saprospiria</taxon>
        <taxon>Saprospirales</taxon>
        <taxon>Lewinellaceae</taxon>
        <taxon>Flavilitoribacter</taxon>
    </lineage>
</organism>
<gene>
    <name evidence="2" type="ORF">CRP01_23685</name>
</gene>
<dbReference type="InterPro" id="IPR010982">
    <property type="entry name" value="Lambda_DNA-bd_dom_sf"/>
</dbReference>
<feature type="domain" description="HTH cro/C1-type" evidence="1">
    <location>
        <begin position="10"/>
        <end position="64"/>
    </location>
</feature>
<dbReference type="CDD" id="cd00093">
    <property type="entry name" value="HTH_XRE"/>
    <property type="match status" value="1"/>
</dbReference>
<keyword evidence="3" id="KW-1185">Reference proteome</keyword>
<dbReference type="Pfam" id="PF01381">
    <property type="entry name" value="HTH_3"/>
    <property type="match status" value="1"/>
</dbReference>
<dbReference type="OrthoDB" id="7865033at2"/>
<dbReference type="SUPFAM" id="SSF47413">
    <property type="entry name" value="lambda repressor-like DNA-binding domains"/>
    <property type="match status" value="1"/>
</dbReference>
<proteinExistence type="predicted"/>
<evidence type="ECO:0000259" key="1">
    <source>
        <dbReference type="PROSITE" id="PS50943"/>
    </source>
</evidence>
<sequence>MANKKEVNRVKAVLKEQGRSQSWLAEKLGYTFATVNGWCNNRNQPYLVDIVRMAELLEVAPADLIVDGAKKGKGLTESQAFTEFS</sequence>
<dbReference type="RefSeq" id="WP_099152593.1">
    <property type="nucleotide sequence ID" value="NZ_PDUD01000028.1"/>
</dbReference>
<dbReference type="Gene3D" id="1.10.260.40">
    <property type="entry name" value="lambda repressor-like DNA-binding domains"/>
    <property type="match status" value="1"/>
</dbReference>
<evidence type="ECO:0000313" key="2">
    <source>
        <dbReference type="EMBL" id="PHN03880.1"/>
    </source>
</evidence>
<reference evidence="2 3" key="1">
    <citation type="submission" date="2017-10" db="EMBL/GenBank/DDBJ databases">
        <title>The draft genome sequence of Lewinella nigricans NBRC 102662.</title>
        <authorList>
            <person name="Wang K."/>
        </authorList>
    </citation>
    <scope>NUCLEOTIDE SEQUENCE [LARGE SCALE GENOMIC DNA]</scope>
    <source>
        <strain evidence="2 3">NBRC 102662</strain>
    </source>
</reference>
<dbReference type="GO" id="GO:0003677">
    <property type="term" value="F:DNA binding"/>
    <property type="evidence" value="ECO:0007669"/>
    <property type="project" value="InterPro"/>
</dbReference>
<dbReference type="PROSITE" id="PS50943">
    <property type="entry name" value="HTH_CROC1"/>
    <property type="match status" value="1"/>
</dbReference>
<dbReference type="AlphaFoldDB" id="A0A2D0N669"/>
<name>A0A2D0N669_FLAN2</name>
<evidence type="ECO:0000313" key="3">
    <source>
        <dbReference type="Proteomes" id="UP000223913"/>
    </source>
</evidence>
<protein>
    <submittedName>
        <fullName evidence="2">Transcriptional regulator</fullName>
    </submittedName>
</protein>
<dbReference type="EMBL" id="PDUD01000028">
    <property type="protein sequence ID" value="PHN03880.1"/>
    <property type="molecule type" value="Genomic_DNA"/>
</dbReference>
<dbReference type="SMART" id="SM00530">
    <property type="entry name" value="HTH_XRE"/>
    <property type="match status" value="1"/>
</dbReference>
<dbReference type="InterPro" id="IPR001387">
    <property type="entry name" value="Cro/C1-type_HTH"/>
</dbReference>
<accession>A0A2D0N669</accession>
<dbReference type="Proteomes" id="UP000223913">
    <property type="component" value="Unassembled WGS sequence"/>
</dbReference>